<keyword evidence="3" id="KW-0472">Membrane</keyword>
<dbReference type="GO" id="GO:0005634">
    <property type="term" value="C:nucleus"/>
    <property type="evidence" value="ECO:0007669"/>
    <property type="project" value="UniProtKB-SubCell"/>
</dbReference>
<dbReference type="InterPro" id="IPR000953">
    <property type="entry name" value="Chromo/chromo_shadow_dom"/>
</dbReference>
<dbReference type="Pfam" id="PF00385">
    <property type="entry name" value="Chromo"/>
    <property type="match status" value="1"/>
</dbReference>
<evidence type="ECO:0000256" key="2">
    <source>
        <dbReference type="ARBA" id="ARBA00023242"/>
    </source>
</evidence>
<dbReference type="InterPro" id="IPR016197">
    <property type="entry name" value="Chromo-like_dom_sf"/>
</dbReference>
<evidence type="ECO:0000313" key="5">
    <source>
        <dbReference type="EMBL" id="CAF1133311.1"/>
    </source>
</evidence>
<dbReference type="PROSITE" id="PS50013">
    <property type="entry name" value="CHROMO_2"/>
    <property type="match status" value="1"/>
</dbReference>
<name>A0A814RIA0_9BILA</name>
<reference evidence="5" key="1">
    <citation type="submission" date="2021-02" db="EMBL/GenBank/DDBJ databases">
        <authorList>
            <person name="Nowell W R."/>
        </authorList>
    </citation>
    <scope>NUCLEOTIDE SEQUENCE</scope>
    <source>
        <strain evidence="5">Ploen Becks lab</strain>
    </source>
</reference>
<organism evidence="5 6">
    <name type="scientific">Brachionus calyciflorus</name>
    <dbReference type="NCBI Taxonomy" id="104777"/>
    <lineage>
        <taxon>Eukaryota</taxon>
        <taxon>Metazoa</taxon>
        <taxon>Spiralia</taxon>
        <taxon>Gnathifera</taxon>
        <taxon>Rotifera</taxon>
        <taxon>Eurotatoria</taxon>
        <taxon>Monogononta</taxon>
        <taxon>Pseudotrocha</taxon>
        <taxon>Ploima</taxon>
        <taxon>Brachionidae</taxon>
        <taxon>Brachionus</taxon>
    </lineage>
</organism>
<evidence type="ECO:0000259" key="4">
    <source>
        <dbReference type="PROSITE" id="PS50013"/>
    </source>
</evidence>
<gene>
    <name evidence="5" type="ORF">OXX778_LOCUS22576</name>
</gene>
<keyword evidence="6" id="KW-1185">Reference proteome</keyword>
<dbReference type="OrthoDB" id="433924at2759"/>
<dbReference type="EMBL" id="CAJNOC010009828">
    <property type="protein sequence ID" value="CAF1133311.1"/>
    <property type="molecule type" value="Genomic_DNA"/>
</dbReference>
<dbReference type="Proteomes" id="UP000663879">
    <property type="component" value="Unassembled WGS sequence"/>
</dbReference>
<comment type="caution">
    <text evidence="5">The sequence shown here is derived from an EMBL/GenBank/DDBJ whole genome shotgun (WGS) entry which is preliminary data.</text>
</comment>
<evidence type="ECO:0000256" key="3">
    <source>
        <dbReference type="SAM" id="Phobius"/>
    </source>
</evidence>
<proteinExistence type="predicted"/>
<dbReference type="AlphaFoldDB" id="A0A814RIA0"/>
<feature type="domain" description="Chromo" evidence="4">
    <location>
        <begin position="39"/>
        <end position="97"/>
    </location>
</feature>
<protein>
    <recommendedName>
        <fullName evidence="4">Chromo domain-containing protein</fullName>
    </recommendedName>
</protein>
<dbReference type="InterPro" id="IPR051219">
    <property type="entry name" value="Heterochromatin_chromo-domain"/>
</dbReference>
<feature type="non-terminal residue" evidence="5">
    <location>
        <position position="1"/>
    </location>
</feature>
<dbReference type="PANTHER" id="PTHR22812">
    <property type="entry name" value="CHROMOBOX PROTEIN"/>
    <property type="match status" value="1"/>
</dbReference>
<sequence length="480" mass="55011">MCELSPNFKSPFKGINIKSFPRHKLKIVGNNQNLPEESAEIEHILGHKVNENNFHYLVKWKDFPVKEATWIPETYFNSMDLINKYKESLKDKVQLRKRGTKKINSLTLFKFLILSTLIIPIISGATIKRIVRTTKANNSTKSTTVSVEPFNVLRENFRGCTGETDKNLINLNNLCKYEPDGSKRIVKNYLINQKMALKDREETKITMHILEKNVDGNYCSYSCNPLPEFSWWSEVTTIFYSCTISPKLIAAKNNSDNLFNTKCKAKDKFCSIHDSIIVWDDTSYHSCPMYEISTEVLFHLNARNPDVLVALPNMAFQAIKTEKICALNTLNTSEGIYLSLTKNKDVSKHPKNGADINEIKEILLADLDFVSRTEAVEVNFLMHQECLKLKSTLKLATLRDKEFMKFNMPNGKNITIYSYMRTLYGATCKPIEKIEISLTNSVSNDSNELCFRDQPVTYTIDKEIKKGFLINDGIIKPNSE</sequence>
<dbReference type="InterPro" id="IPR023780">
    <property type="entry name" value="Chromo_domain"/>
</dbReference>
<dbReference type="SMART" id="SM00298">
    <property type="entry name" value="CHROMO"/>
    <property type="match status" value="1"/>
</dbReference>
<keyword evidence="3" id="KW-0812">Transmembrane</keyword>
<evidence type="ECO:0000313" key="6">
    <source>
        <dbReference type="Proteomes" id="UP000663879"/>
    </source>
</evidence>
<evidence type="ECO:0000256" key="1">
    <source>
        <dbReference type="ARBA" id="ARBA00004123"/>
    </source>
</evidence>
<dbReference type="SUPFAM" id="SSF54160">
    <property type="entry name" value="Chromo domain-like"/>
    <property type="match status" value="1"/>
</dbReference>
<dbReference type="CDD" id="cd00024">
    <property type="entry name" value="CD_CSD"/>
    <property type="match status" value="1"/>
</dbReference>
<accession>A0A814RIA0</accession>
<dbReference type="Gene3D" id="2.40.50.40">
    <property type="match status" value="1"/>
</dbReference>
<feature type="transmembrane region" description="Helical" evidence="3">
    <location>
        <begin position="106"/>
        <end position="127"/>
    </location>
</feature>
<comment type="subcellular location">
    <subcellularLocation>
        <location evidence="1">Nucleus</location>
    </subcellularLocation>
</comment>
<keyword evidence="2" id="KW-0539">Nucleus</keyword>
<keyword evidence="3" id="KW-1133">Transmembrane helix</keyword>